<dbReference type="KEGG" id="bse:Bsel_0299"/>
<accession>D6XWJ7</accession>
<dbReference type="Proteomes" id="UP000000271">
    <property type="component" value="Chromosome"/>
</dbReference>
<sequence length="82" mass="9585">MTINDVAITYEVCEHEGFKYEMNTYHLNPTIPLDKQLKILARKDVAPEVAVVMWENGRQVERTYYFPQYQCRCEGNHEGGTT</sequence>
<proteinExistence type="predicted"/>
<dbReference type="OrthoDB" id="2720707at2"/>
<dbReference type="RefSeq" id="WP_013171268.1">
    <property type="nucleotide sequence ID" value="NC_014219.1"/>
</dbReference>
<reference evidence="1" key="1">
    <citation type="submission" date="2009-10" db="EMBL/GenBank/DDBJ databases">
        <title>Complete sequence of Bacillus selenitireducens MLS10.</title>
        <authorList>
            <consortium name="US DOE Joint Genome Institute"/>
            <person name="Lucas S."/>
            <person name="Copeland A."/>
            <person name="Lapidus A."/>
            <person name="Glavina del Rio T."/>
            <person name="Dalin E."/>
            <person name="Tice H."/>
            <person name="Bruce D."/>
            <person name="Goodwin L."/>
            <person name="Pitluck S."/>
            <person name="Sims D."/>
            <person name="Brettin T."/>
            <person name="Detter J.C."/>
            <person name="Han C."/>
            <person name="Larimer F."/>
            <person name="Land M."/>
            <person name="Hauser L."/>
            <person name="Kyrpides N."/>
            <person name="Ovchinnikova G."/>
            <person name="Stolz J."/>
        </authorList>
    </citation>
    <scope>NUCLEOTIDE SEQUENCE [LARGE SCALE GENOMIC DNA]</scope>
    <source>
        <strain evidence="1">MLS10</strain>
    </source>
</reference>
<dbReference type="EMBL" id="CP001791">
    <property type="protein sequence ID" value="ADH97839.1"/>
    <property type="molecule type" value="Genomic_DNA"/>
</dbReference>
<name>D6XWJ7_BACIE</name>
<gene>
    <name evidence="1" type="ordered locus">Bsel_0299</name>
</gene>
<evidence type="ECO:0000313" key="1">
    <source>
        <dbReference type="EMBL" id="ADH97839.1"/>
    </source>
</evidence>
<dbReference type="AlphaFoldDB" id="D6XWJ7"/>
<keyword evidence="2" id="KW-1185">Reference proteome</keyword>
<organism evidence="1 2">
    <name type="scientific">Bacillus selenitireducens (strain ATCC 700615 / DSM 15326 / MLS10)</name>
    <dbReference type="NCBI Taxonomy" id="439292"/>
    <lineage>
        <taxon>Bacteria</taxon>
        <taxon>Bacillati</taxon>
        <taxon>Bacillota</taxon>
        <taxon>Bacilli</taxon>
        <taxon>Bacillales</taxon>
        <taxon>Bacillaceae</taxon>
        <taxon>Salisediminibacterium</taxon>
    </lineage>
</organism>
<dbReference type="STRING" id="439292.Bsel_0299"/>
<protein>
    <submittedName>
        <fullName evidence="1">Uncharacterized protein</fullName>
    </submittedName>
</protein>
<evidence type="ECO:0000313" key="2">
    <source>
        <dbReference type="Proteomes" id="UP000000271"/>
    </source>
</evidence>
<dbReference type="HOGENOM" id="CLU_2602538_0_0_9"/>